<name>L0DAP8_SINAD</name>
<gene>
    <name evidence="1" type="ordered locus">Sinac_1519</name>
</gene>
<protein>
    <recommendedName>
        <fullName evidence="3">1-deoxy-D-xylulose-5-phosphate synthase</fullName>
    </recommendedName>
</protein>
<evidence type="ECO:0000313" key="2">
    <source>
        <dbReference type="Proteomes" id="UP000010798"/>
    </source>
</evidence>
<dbReference type="eggNOG" id="ENOG5030D49">
    <property type="taxonomic scope" value="Bacteria"/>
</dbReference>
<dbReference type="STRING" id="886293.Sinac_1519"/>
<evidence type="ECO:0008006" key="3">
    <source>
        <dbReference type="Google" id="ProtNLM"/>
    </source>
</evidence>
<keyword evidence="2" id="KW-1185">Reference proteome</keyword>
<dbReference type="Proteomes" id="UP000010798">
    <property type="component" value="Chromosome"/>
</dbReference>
<accession>L0DAP8</accession>
<dbReference type="EMBL" id="CP003364">
    <property type="protein sequence ID" value="AGA25898.1"/>
    <property type="molecule type" value="Genomic_DNA"/>
</dbReference>
<evidence type="ECO:0000313" key="1">
    <source>
        <dbReference type="EMBL" id="AGA25898.1"/>
    </source>
</evidence>
<dbReference type="HOGENOM" id="CLU_160740_0_0_0"/>
<sequence length="93" mass="10493">MYIEYKGDGLAGPARIGRVTFSQTGATLYYGGKSFQSLKGGYKANYFDVESGERYWISGPRRDGQDALYATHVKPEIDEDVREEYLRDIRGLA</sequence>
<dbReference type="KEGG" id="saci:Sinac_1519"/>
<proteinExistence type="predicted"/>
<dbReference type="AlphaFoldDB" id="L0DAP8"/>
<organism evidence="1 2">
    <name type="scientific">Singulisphaera acidiphila (strain ATCC BAA-1392 / DSM 18658 / VKM B-2454 / MOB10)</name>
    <dbReference type="NCBI Taxonomy" id="886293"/>
    <lineage>
        <taxon>Bacteria</taxon>
        <taxon>Pseudomonadati</taxon>
        <taxon>Planctomycetota</taxon>
        <taxon>Planctomycetia</taxon>
        <taxon>Isosphaerales</taxon>
        <taxon>Isosphaeraceae</taxon>
        <taxon>Singulisphaera</taxon>
    </lineage>
</organism>
<reference evidence="1 2" key="1">
    <citation type="submission" date="2012-02" db="EMBL/GenBank/DDBJ databases">
        <title>Complete sequence of chromosome of Singulisphaera acidiphila DSM 18658.</title>
        <authorList>
            <consortium name="US DOE Joint Genome Institute (JGI-PGF)"/>
            <person name="Lucas S."/>
            <person name="Copeland A."/>
            <person name="Lapidus A."/>
            <person name="Glavina del Rio T."/>
            <person name="Dalin E."/>
            <person name="Tice H."/>
            <person name="Bruce D."/>
            <person name="Goodwin L."/>
            <person name="Pitluck S."/>
            <person name="Peters L."/>
            <person name="Ovchinnikova G."/>
            <person name="Chertkov O."/>
            <person name="Kyrpides N."/>
            <person name="Mavromatis K."/>
            <person name="Ivanova N."/>
            <person name="Brettin T."/>
            <person name="Detter J.C."/>
            <person name="Han C."/>
            <person name="Larimer F."/>
            <person name="Land M."/>
            <person name="Hauser L."/>
            <person name="Markowitz V."/>
            <person name="Cheng J.-F."/>
            <person name="Hugenholtz P."/>
            <person name="Woyke T."/>
            <person name="Wu D."/>
            <person name="Tindall B."/>
            <person name="Pomrenke H."/>
            <person name="Brambilla E."/>
            <person name="Klenk H.-P."/>
            <person name="Eisen J.A."/>
        </authorList>
    </citation>
    <scope>NUCLEOTIDE SEQUENCE [LARGE SCALE GENOMIC DNA]</scope>
    <source>
        <strain evidence="2">ATCC BAA-1392 / DSM 18658 / VKM B-2454 / MOB10</strain>
    </source>
</reference>